<protein>
    <submittedName>
        <fullName evidence="1">Uncharacterized protein</fullName>
    </submittedName>
</protein>
<proteinExistence type="predicted"/>
<name>A0A379U0J8_SALDZ</name>
<dbReference type="Proteomes" id="UP000254633">
    <property type="component" value="Unassembled WGS sequence"/>
</dbReference>
<dbReference type="EMBL" id="UGXH01000003">
    <property type="protein sequence ID" value="SUG55465.1"/>
    <property type="molecule type" value="Genomic_DNA"/>
</dbReference>
<reference evidence="1 2" key="1">
    <citation type="submission" date="2018-06" db="EMBL/GenBank/DDBJ databases">
        <authorList>
            <consortium name="Pathogen Informatics"/>
            <person name="Doyle S."/>
        </authorList>
    </citation>
    <scope>NUCLEOTIDE SEQUENCE [LARGE SCALE GENOMIC DNA]</scope>
    <source>
        <strain evidence="1 2">NCTC10060</strain>
    </source>
</reference>
<evidence type="ECO:0000313" key="1">
    <source>
        <dbReference type="EMBL" id="SUG55465.1"/>
    </source>
</evidence>
<gene>
    <name evidence="1" type="ORF">NCTC10060_02606</name>
</gene>
<accession>A0A379U0J8</accession>
<sequence>MVLSILSYFDEPYAIQYCSSSTEAMRMPYYATQFITTLISG</sequence>
<organism evidence="1 2">
    <name type="scientific">Salmonella diarizonae</name>
    <dbReference type="NCBI Taxonomy" id="59204"/>
    <lineage>
        <taxon>Bacteria</taxon>
        <taxon>Pseudomonadati</taxon>
        <taxon>Pseudomonadota</taxon>
        <taxon>Gammaproteobacteria</taxon>
        <taxon>Enterobacterales</taxon>
        <taxon>Enterobacteriaceae</taxon>
        <taxon>Salmonella</taxon>
    </lineage>
</organism>
<evidence type="ECO:0000313" key="2">
    <source>
        <dbReference type="Proteomes" id="UP000254633"/>
    </source>
</evidence>
<dbReference type="AlphaFoldDB" id="A0A379U0J8"/>